<dbReference type="PROSITE" id="PS50157">
    <property type="entry name" value="ZINC_FINGER_C2H2_2"/>
    <property type="match status" value="1"/>
</dbReference>
<dbReference type="InterPro" id="IPR013087">
    <property type="entry name" value="Znf_C2H2_type"/>
</dbReference>
<organism evidence="4 5">
    <name type="scientific">Verticillium nonalfalfae</name>
    <dbReference type="NCBI Taxonomy" id="1051616"/>
    <lineage>
        <taxon>Eukaryota</taxon>
        <taxon>Fungi</taxon>
        <taxon>Dikarya</taxon>
        <taxon>Ascomycota</taxon>
        <taxon>Pezizomycotina</taxon>
        <taxon>Sordariomycetes</taxon>
        <taxon>Hypocreomycetidae</taxon>
        <taxon>Glomerellales</taxon>
        <taxon>Plectosphaerellaceae</taxon>
        <taxon>Verticillium</taxon>
    </lineage>
</organism>
<evidence type="ECO:0000259" key="3">
    <source>
        <dbReference type="PROSITE" id="PS50157"/>
    </source>
</evidence>
<dbReference type="Proteomes" id="UP000267145">
    <property type="component" value="Unassembled WGS sequence"/>
</dbReference>
<keyword evidence="1" id="KW-0862">Zinc</keyword>
<dbReference type="STRING" id="1051616.A0A3M9YJ91"/>
<feature type="region of interest" description="Disordered" evidence="2">
    <location>
        <begin position="579"/>
        <end position="598"/>
    </location>
</feature>
<dbReference type="EMBL" id="RBVV01000019">
    <property type="protein sequence ID" value="RNJ59170.1"/>
    <property type="molecule type" value="Genomic_DNA"/>
</dbReference>
<feature type="domain" description="C2H2-type" evidence="3">
    <location>
        <begin position="271"/>
        <end position="299"/>
    </location>
</feature>
<accession>A0A3M9YJ91</accession>
<sequence length="701" mass="74307">MPPELGGSASSSNGVDVDGDHGMAGTEQGTRVSSHELASVTTEQRKDAGSMPNGQPAATTSSSSPQMNGGQALNGQSNGPHGPSAPDAPSSGTKLASRPSRHLGSPSTPLSFEEQCASLGHAFDKAPAEVLRRLVRDYWQKTLVGSDYHTTFIMRMVAEQLPAVGKDTLRQQLATFVAPALGTAVAQQLSTGQIERAMPALVSNGSDAFMAACLYKCLATIGARQLVDALASAKRLGFELTDSVEHGERIRPAISNVQTEMQHSAPVPGIYRCAPCGRHFTNKAAHLYHIAKLKCTEPPKAPVVSRCAACGATFSTAGGVGYHAGNNVCGGYSPEPNDPRPPPAAHHQMSQPQQQQQPQQQHPQQQPQPQQEPQHRQPDQHAHGAPKHAISTTPIPLPKLPSAASGSAKPLHWKPTLIPGPLTPASKPPPPPTDLTLVRSDVQAHTQRPIQSHTPVPLPSSGFTPVPARQHGQHTPRSQQHTPVQRHALSSATRTPYSGFRQESGELQRALGQLTNEQRADYYDRMAKQEHAYEVKVLNAKRDLTGEAQVTKLKSLKACFAAAQSGVRQRFGIKLRGRRPAAATASEHARVDSDAMTPTEGRRVVQTGHAQNGAPAQPPGPRVALSDMNGGLAGSSATAATEDPTVHTSPSRARGGFVAHNDPSPAQLRERLGQPPKPARPLPPPIDIESSDDSDSDIPGV</sequence>
<proteinExistence type="predicted"/>
<dbReference type="RefSeq" id="XP_028497328.1">
    <property type="nucleotide sequence ID" value="XM_028637456.1"/>
</dbReference>
<evidence type="ECO:0000313" key="4">
    <source>
        <dbReference type="EMBL" id="RNJ59170.1"/>
    </source>
</evidence>
<feature type="region of interest" description="Disordered" evidence="2">
    <location>
        <begin position="331"/>
        <end position="500"/>
    </location>
</feature>
<protein>
    <recommendedName>
        <fullName evidence="3">C2H2-type domain-containing protein</fullName>
    </recommendedName>
</protein>
<dbReference type="AlphaFoldDB" id="A0A3M9YJ91"/>
<reference evidence="4 5" key="1">
    <citation type="submission" date="2018-10" db="EMBL/GenBank/DDBJ databases">
        <title>Genome sequence of Verticillium nonalfalfae VnAa140.</title>
        <authorList>
            <person name="Stajich J.E."/>
            <person name="Kasson M.T."/>
        </authorList>
    </citation>
    <scope>NUCLEOTIDE SEQUENCE [LARGE SCALE GENOMIC DNA]</scope>
    <source>
        <strain evidence="4 5">VnAa140</strain>
    </source>
</reference>
<dbReference type="GeneID" id="39606952"/>
<comment type="caution">
    <text evidence="4">The sequence shown here is derived from an EMBL/GenBank/DDBJ whole genome shotgun (WGS) entry which is preliminary data.</text>
</comment>
<feature type="compositionally biased region" description="Polar residues" evidence="2">
    <location>
        <begin position="443"/>
        <end position="454"/>
    </location>
</feature>
<keyword evidence="1" id="KW-0479">Metal-binding</keyword>
<feature type="region of interest" description="Disordered" evidence="2">
    <location>
        <begin position="1"/>
        <end position="110"/>
    </location>
</feature>
<evidence type="ECO:0000256" key="1">
    <source>
        <dbReference type="PROSITE-ProRule" id="PRU00042"/>
    </source>
</evidence>
<evidence type="ECO:0000313" key="5">
    <source>
        <dbReference type="Proteomes" id="UP000267145"/>
    </source>
</evidence>
<name>A0A3M9YJ91_9PEZI</name>
<feature type="compositionally biased region" description="Basic and acidic residues" evidence="2">
    <location>
        <begin position="373"/>
        <end position="382"/>
    </location>
</feature>
<feature type="region of interest" description="Disordered" evidence="2">
    <location>
        <begin position="609"/>
        <end position="701"/>
    </location>
</feature>
<dbReference type="GO" id="GO:0008270">
    <property type="term" value="F:zinc ion binding"/>
    <property type="evidence" value="ECO:0007669"/>
    <property type="project" value="UniProtKB-KW"/>
</dbReference>
<feature type="compositionally biased region" description="Polar residues" evidence="2">
    <location>
        <begin position="52"/>
        <end position="79"/>
    </location>
</feature>
<keyword evidence="1" id="KW-0863">Zinc-finger</keyword>
<feature type="compositionally biased region" description="Pro residues" evidence="2">
    <location>
        <begin position="675"/>
        <end position="686"/>
    </location>
</feature>
<feature type="compositionally biased region" description="Low complexity" evidence="2">
    <location>
        <begin position="345"/>
        <end position="372"/>
    </location>
</feature>
<keyword evidence="5" id="KW-1185">Reference proteome</keyword>
<evidence type="ECO:0000256" key="2">
    <source>
        <dbReference type="SAM" id="MobiDB-lite"/>
    </source>
</evidence>
<feature type="compositionally biased region" description="Polar residues" evidence="2">
    <location>
        <begin position="473"/>
        <end position="496"/>
    </location>
</feature>
<feature type="compositionally biased region" description="Acidic residues" evidence="2">
    <location>
        <begin position="689"/>
        <end position="701"/>
    </location>
</feature>
<gene>
    <name evidence="4" type="ORF">D7B24_003263</name>
</gene>